<dbReference type="NCBIfam" id="NF003454">
    <property type="entry name" value="PRK05035.1"/>
    <property type="match status" value="1"/>
</dbReference>
<dbReference type="GO" id="GO:0051539">
    <property type="term" value="F:4 iron, 4 sulfur cluster binding"/>
    <property type="evidence" value="ECO:0007669"/>
    <property type="project" value="UniProtKB-KW"/>
</dbReference>
<dbReference type="InterPro" id="IPR011538">
    <property type="entry name" value="Nuo51_FMN-bd"/>
</dbReference>
<accession>Q47FY8</accession>
<evidence type="ECO:0000256" key="7">
    <source>
        <dbReference type="ARBA" id="ARBA00023014"/>
    </source>
</evidence>
<dbReference type="InterPro" id="IPR010208">
    <property type="entry name" value="Ion_transpt_RnfC/RsxC"/>
</dbReference>
<feature type="binding site" evidence="8">
    <location>
        <position position="378"/>
    </location>
    <ligand>
        <name>[4Fe-4S] cluster</name>
        <dbReference type="ChEBI" id="CHEBI:49883"/>
        <label>1</label>
    </ligand>
</feature>
<feature type="binding site" evidence="8">
    <location>
        <position position="417"/>
    </location>
    <ligand>
        <name>[4Fe-4S] cluster</name>
        <dbReference type="ChEBI" id="CHEBI:49883"/>
        <label>2</label>
    </ligand>
</feature>
<dbReference type="HAMAP" id="MF_00461">
    <property type="entry name" value="RsxC_RnfC"/>
    <property type="match status" value="1"/>
</dbReference>
<evidence type="ECO:0000256" key="1">
    <source>
        <dbReference type="ARBA" id="ARBA00022448"/>
    </source>
</evidence>
<dbReference type="Pfam" id="PF01512">
    <property type="entry name" value="Complex1_51K"/>
    <property type="match status" value="1"/>
</dbReference>
<feature type="region of interest" description="Disordered" evidence="9">
    <location>
        <begin position="457"/>
        <end position="503"/>
    </location>
</feature>
<dbReference type="OrthoDB" id="9767754at2"/>
<dbReference type="InterPro" id="IPR037225">
    <property type="entry name" value="Nuo51_FMN-bd_sf"/>
</dbReference>
<feature type="binding site" evidence="8">
    <location>
        <position position="375"/>
    </location>
    <ligand>
        <name>[4Fe-4S] cluster</name>
        <dbReference type="ChEBI" id="CHEBI:49883"/>
        <label>1</label>
    </ligand>
</feature>
<dbReference type="AlphaFoldDB" id="Q47FY8"/>
<evidence type="ECO:0000256" key="9">
    <source>
        <dbReference type="SAM" id="MobiDB-lite"/>
    </source>
</evidence>
<dbReference type="GO" id="GO:0022900">
    <property type="term" value="P:electron transport chain"/>
    <property type="evidence" value="ECO:0007669"/>
    <property type="project" value="UniProtKB-UniRule"/>
</dbReference>
<reference evidence="11" key="1">
    <citation type="submission" date="2005-08" db="EMBL/GenBank/DDBJ databases">
        <title>Complete sequence of Dechloromonas aromatica RCB.</title>
        <authorList>
            <person name="Salinero K.K."/>
            <person name="Copeland A."/>
            <person name="Lucas S."/>
            <person name="Lapidus A."/>
            <person name="Barry K."/>
            <person name="Detter J.C."/>
            <person name="Glavina T."/>
            <person name="Hammon N."/>
            <person name="Israni S."/>
            <person name="Pitluck S."/>
            <person name="Di Bartolo G."/>
            <person name="Trong S."/>
            <person name="Schmutz J."/>
            <person name="Larimer F."/>
            <person name="Land M."/>
            <person name="Ivanova N."/>
            <person name="Richardson P."/>
        </authorList>
    </citation>
    <scope>NUCLEOTIDE SEQUENCE</scope>
    <source>
        <strain evidence="11">RCB</strain>
    </source>
</reference>
<comment type="subunit">
    <text evidence="8">The complex is composed of six subunits: RnfA, RnfB, RnfC, RnfD, RnfE and RnfG.</text>
</comment>
<feature type="binding site" evidence="8">
    <location>
        <position position="411"/>
    </location>
    <ligand>
        <name>[4Fe-4S] cluster</name>
        <dbReference type="ChEBI" id="CHEBI:49883"/>
        <label>2</label>
    </ligand>
</feature>
<dbReference type="HOGENOM" id="CLU_010808_6_0_4"/>
<dbReference type="Pfam" id="PF12838">
    <property type="entry name" value="Fer4_7"/>
    <property type="match status" value="1"/>
</dbReference>
<comment type="subcellular location">
    <subcellularLocation>
        <location evidence="8">Cell inner membrane</location>
        <topology evidence="8">Peripheral membrane protein</topology>
    </subcellularLocation>
</comment>
<name>Q47FY8_DECAR</name>
<evidence type="ECO:0000256" key="4">
    <source>
        <dbReference type="ARBA" id="ARBA00022737"/>
    </source>
</evidence>
<dbReference type="InterPro" id="IPR017896">
    <property type="entry name" value="4Fe4S_Fe-S-bd"/>
</dbReference>
<dbReference type="Pfam" id="PF13375">
    <property type="entry name" value="RnfC_N"/>
    <property type="match status" value="1"/>
</dbReference>
<evidence type="ECO:0000259" key="10">
    <source>
        <dbReference type="PROSITE" id="PS51379"/>
    </source>
</evidence>
<keyword evidence="8" id="KW-0997">Cell inner membrane</keyword>
<gene>
    <name evidence="8" type="primary">rnfC</name>
    <name evidence="11" type="ordered locus">Daro_1494</name>
</gene>
<dbReference type="Gene3D" id="3.40.50.11540">
    <property type="entry name" value="NADH-ubiquinone oxidoreductase 51kDa subunit"/>
    <property type="match status" value="1"/>
</dbReference>
<evidence type="ECO:0000256" key="5">
    <source>
        <dbReference type="ARBA" id="ARBA00022982"/>
    </source>
</evidence>
<keyword evidence="1 8" id="KW-0813">Transport</keyword>
<dbReference type="PROSITE" id="PS00198">
    <property type="entry name" value="4FE4S_FER_1"/>
    <property type="match status" value="1"/>
</dbReference>
<proteinExistence type="inferred from homology"/>
<dbReference type="SUPFAM" id="SSF142019">
    <property type="entry name" value="Nqo1 FMN-binding domain-like"/>
    <property type="match status" value="1"/>
</dbReference>
<dbReference type="eggNOG" id="COG4656">
    <property type="taxonomic scope" value="Bacteria"/>
</dbReference>
<comment type="similarity">
    <text evidence="8">Belongs to the 4Fe4S bacterial-type ferredoxin family. RnfC subfamily.</text>
</comment>
<feature type="domain" description="4Fe-4S ferredoxin-type" evidence="10">
    <location>
        <begin position="402"/>
        <end position="431"/>
    </location>
</feature>
<keyword evidence="7 8" id="KW-0411">Iron-sulfur</keyword>
<feature type="binding site" evidence="8">
    <location>
        <position position="414"/>
    </location>
    <ligand>
        <name>[4Fe-4S] cluster</name>
        <dbReference type="ChEBI" id="CHEBI:49883"/>
        <label>2</label>
    </ligand>
</feature>
<keyword evidence="8" id="KW-0472">Membrane</keyword>
<organism evidence="11">
    <name type="scientific">Dechloromonas aromatica (strain RCB)</name>
    <dbReference type="NCBI Taxonomy" id="159087"/>
    <lineage>
        <taxon>Bacteria</taxon>
        <taxon>Pseudomonadati</taxon>
        <taxon>Pseudomonadota</taxon>
        <taxon>Betaproteobacteria</taxon>
        <taxon>Rhodocyclales</taxon>
        <taxon>Azonexaceae</taxon>
        <taxon>Dechloromonas</taxon>
    </lineage>
</organism>
<keyword evidence="2 8" id="KW-0004">4Fe-4S</keyword>
<dbReference type="EMBL" id="CP000089">
    <property type="protein sequence ID" value="AAZ46243.1"/>
    <property type="molecule type" value="Genomic_DNA"/>
</dbReference>
<dbReference type="STRING" id="159087.Daro_1494"/>
<dbReference type="GO" id="GO:0046872">
    <property type="term" value="F:metal ion binding"/>
    <property type="evidence" value="ECO:0007669"/>
    <property type="project" value="UniProtKB-KW"/>
</dbReference>
<dbReference type="PANTHER" id="PTHR43034:SF2">
    <property type="entry name" value="ION-TRANSLOCATING OXIDOREDUCTASE COMPLEX SUBUNIT C"/>
    <property type="match status" value="1"/>
</dbReference>
<dbReference type="PANTHER" id="PTHR43034">
    <property type="entry name" value="ION-TRANSLOCATING OXIDOREDUCTASE COMPLEX SUBUNIT C"/>
    <property type="match status" value="1"/>
</dbReference>
<dbReference type="NCBIfam" id="TIGR01945">
    <property type="entry name" value="rnfC"/>
    <property type="match status" value="1"/>
</dbReference>
<comment type="cofactor">
    <cofactor evidence="8">
        <name>[4Fe-4S] cluster</name>
        <dbReference type="ChEBI" id="CHEBI:49883"/>
    </cofactor>
    <text evidence="8">Binds 2 [4Fe-4S] clusters per subunit.</text>
</comment>
<dbReference type="GO" id="GO:0005886">
    <property type="term" value="C:plasma membrane"/>
    <property type="evidence" value="ECO:0007669"/>
    <property type="project" value="UniProtKB-SubCell"/>
</dbReference>
<feature type="binding site" evidence="8">
    <location>
        <position position="372"/>
    </location>
    <ligand>
        <name>[4Fe-4S] cluster</name>
        <dbReference type="ChEBI" id="CHEBI:49883"/>
        <label>1</label>
    </ligand>
</feature>
<evidence type="ECO:0000256" key="8">
    <source>
        <dbReference type="HAMAP-Rule" id="MF_00461"/>
    </source>
</evidence>
<comment type="function">
    <text evidence="8">Part of a membrane-bound complex that couples electron transfer with translocation of ions across the membrane.</text>
</comment>
<keyword evidence="5 8" id="KW-0249">Electron transport</keyword>
<keyword evidence="8" id="KW-1003">Cell membrane</keyword>
<keyword evidence="4 8" id="KW-0677">Repeat</keyword>
<dbReference type="SUPFAM" id="SSF46548">
    <property type="entry name" value="alpha-helical ferredoxin"/>
    <property type="match status" value="1"/>
</dbReference>
<evidence type="ECO:0000256" key="6">
    <source>
        <dbReference type="ARBA" id="ARBA00023004"/>
    </source>
</evidence>
<protein>
    <recommendedName>
        <fullName evidence="8">Ion-translocating oxidoreductase complex subunit C</fullName>
        <ecNumber evidence="8">7.-.-.-</ecNumber>
    </recommendedName>
    <alternativeName>
        <fullName evidence="8">Rnf electron transport complex subunit C</fullName>
    </alternativeName>
</protein>
<dbReference type="PROSITE" id="PS51379">
    <property type="entry name" value="4FE4S_FER_2"/>
    <property type="match status" value="2"/>
</dbReference>
<feature type="binding site" evidence="8">
    <location>
        <position position="382"/>
    </location>
    <ligand>
        <name>[4Fe-4S] cluster</name>
        <dbReference type="ChEBI" id="CHEBI:49883"/>
        <label>2</label>
    </ligand>
</feature>
<keyword evidence="8" id="KW-1278">Translocase</keyword>
<dbReference type="EC" id="7.-.-.-" evidence="8"/>
<dbReference type="KEGG" id="dar:Daro_1494"/>
<keyword evidence="3 8" id="KW-0479">Metal-binding</keyword>
<evidence type="ECO:0000256" key="3">
    <source>
        <dbReference type="ARBA" id="ARBA00022723"/>
    </source>
</evidence>
<dbReference type="GO" id="GO:0009055">
    <property type="term" value="F:electron transfer activity"/>
    <property type="evidence" value="ECO:0007669"/>
    <property type="project" value="InterPro"/>
</dbReference>
<dbReference type="Gene3D" id="3.30.70.20">
    <property type="match status" value="1"/>
</dbReference>
<evidence type="ECO:0000256" key="2">
    <source>
        <dbReference type="ARBA" id="ARBA00022485"/>
    </source>
</evidence>
<keyword evidence="6 8" id="KW-0408">Iron</keyword>
<dbReference type="InterPro" id="IPR026902">
    <property type="entry name" value="RnfC_N"/>
</dbReference>
<evidence type="ECO:0000313" key="11">
    <source>
        <dbReference type="EMBL" id="AAZ46243.1"/>
    </source>
</evidence>
<feature type="domain" description="4Fe-4S ferredoxin-type" evidence="10">
    <location>
        <begin position="363"/>
        <end position="392"/>
    </location>
</feature>
<sequence length="503" mass="52813">MGFLDRFLKAPSWGVHPEDHKRPAADAPLRIFPTPERVFMPLHQHVGGVARPIVLVGQKVLKGELIAEAQGNISAPIHAPVSGTIAAVGDVTAPHPSGMPFKAITIESDGANRWIDCKPLADPFSAAPEEITKRTAAAGVVGLGGATFPAAPKFALGKRLKVSTLIVNGGECEPYLSSDDRIMRDYPEMVVDGARLVMHAIGASEALVGIEENKPEAIAAMRKAAAAFPEVKIRPLPALYPMGSDRQLIKVLTGIEVPSDARAAETGVLVHNVSTCAAVHKAIRLGQPLVERIITINGGAIANPGNLYAPLGTMIGDLFAFVGLKEAPSRIILGGPMMGTPLLHDRIPIVKGASGILAFNAAEALVPEAGPCIRCGNCTKACPMGLLPLEMAARIRVGDLEGAEAFALSDCISCGCCAYVCPSHIPLVQYFSHAKGELTAAERTKLRTDATKRLAEAKAARVERENREKAEAAAKRKAEREAAKAATAQPASVAVEKTEGASA</sequence>
<feature type="compositionally biased region" description="Basic and acidic residues" evidence="9">
    <location>
        <begin position="457"/>
        <end position="483"/>
    </location>
</feature>
<dbReference type="InterPro" id="IPR017900">
    <property type="entry name" value="4Fe4S_Fe_S_CS"/>
</dbReference>
<feature type="binding site" evidence="8">
    <location>
        <position position="421"/>
    </location>
    <ligand>
        <name>[4Fe-4S] cluster</name>
        <dbReference type="ChEBI" id="CHEBI:49883"/>
        <label>1</label>
    </ligand>
</feature>